<protein>
    <recommendedName>
        <fullName evidence="6">NAD(P)-binding protein</fullName>
    </recommendedName>
</protein>
<evidence type="ECO:0000256" key="2">
    <source>
        <dbReference type="ARBA" id="ARBA00022857"/>
    </source>
</evidence>
<evidence type="ECO:0000313" key="4">
    <source>
        <dbReference type="EMBL" id="KAK7539778.1"/>
    </source>
</evidence>
<evidence type="ECO:0000256" key="1">
    <source>
        <dbReference type="ARBA" id="ARBA00006484"/>
    </source>
</evidence>
<dbReference type="InterPro" id="IPR002347">
    <property type="entry name" value="SDR_fam"/>
</dbReference>
<keyword evidence="2" id="KW-0521">NADP</keyword>
<dbReference type="PANTHER" id="PTHR24320">
    <property type="entry name" value="RETINOL DEHYDROGENASE"/>
    <property type="match status" value="1"/>
</dbReference>
<dbReference type="Pfam" id="PF00106">
    <property type="entry name" value="adh_short"/>
    <property type="match status" value="1"/>
</dbReference>
<evidence type="ECO:0000313" key="5">
    <source>
        <dbReference type="Proteomes" id="UP001360953"/>
    </source>
</evidence>
<organism evidence="4 5">
    <name type="scientific">Phyllosticta citribraziliensis</name>
    <dbReference type="NCBI Taxonomy" id="989973"/>
    <lineage>
        <taxon>Eukaryota</taxon>
        <taxon>Fungi</taxon>
        <taxon>Dikarya</taxon>
        <taxon>Ascomycota</taxon>
        <taxon>Pezizomycotina</taxon>
        <taxon>Dothideomycetes</taxon>
        <taxon>Dothideomycetes incertae sedis</taxon>
        <taxon>Botryosphaeriales</taxon>
        <taxon>Phyllostictaceae</taxon>
        <taxon>Phyllosticta</taxon>
    </lineage>
</organism>
<dbReference type="Gene3D" id="3.40.50.720">
    <property type="entry name" value="NAD(P)-binding Rossmann-like Domain"/>
    <property type="match status" value="1"/>
</dbReference>
<dbReference type="Proteomes" id="UP001360953">
    <property type="component" value="Unassembled WGS sequence"/>
</dbReference>
<dbReference type="SUPFAM" id="SSF51735">
    <property type="entry name" value="NAD(P)-binding Rossmann-fold domains"/>
    <property type="match status" value="1"/>
</dbReference>
<gene>
    <name evidence="4" type="ORF">J3D65DRAFT_666466</name>
</gene>
<keyword evidence="5" id="KW-1185">Reference proteome</keyword>
<evidence type="ECO:0008006" key="6">
    <source>
        <dbReference type="Google" id="ProtNLM"/>
    </source>
</evidence>
<dbReference type="PRINTS" id="PR00081">
    <property type="entry name" value="GDHRDH"/>
</dbReference>
<name>A0ABR1LYT3_9PEZI</name>
<sequence length="356" mass="38822">MMSPGEWLDIARNFWTQSFAIPAPPFTEADLPDQTGKVHIVTGGYAGVGQELATLLYGRNATVYIAGRNKQKAAVAIAHIEDAHPTSDGRLEFLQLDLADLSTIKKSVDTFCKREARLDVLTNNAGVMMPPKGSVTEEGYELQLGTNCIGPFLFSYLLLPLLRQTALTSPPNSVRVTWGASLGIDGAPAFGVAFDSKGRPVKHALQAINYGQSKAGNLLLASEFARRFGHATTSTDPNNPEGGAIVSVAWNPGNLATELTRHASWFEMLFVRWLLYPAKLGGYTELFAGWSPEVGLHNNGCLVVPWGRVWTPRKSLQQAMRLSAEGGYGVAERFYNWCEKEALRWVPDDDKGVIVG</sequence>
<dbReference type="InterPro" id="IPR036291">
    <property type="entry name" value="NAD(P)-bd_dom_sf"/>
</dbReference>
<dbReference type="PANTHER" id="PTHR24320:SF236">
    <property type="entry name" value="SHORT-CHAIN DEHYDROGENASE-RELATED"/>
    <property type="match status" value="1"/>
</dbReference>
<comment type="similarity">
    <text evidence="1">Belongs to the short-chain dehydrogenases/reductases (SDR) family.</text>
</comment>
<accession>A0ABR1LYT3</accession>
<reference evidence="4 5" key="1">
    <citation type="submission" date="2024-04" db="EMBL/GenBank/DDBJ databases">
        <title>Phyllosticta paracitricarpa is synonymous to the EU quarantine fungus P. citricarpa based on phylogenomic analyses.</title>
        <authorList>
            <consortium name="Lawrence Berkeley National Laboratory"/>
            <person name="Van ingen-buijs V.A."/>
            <person name="Van westerhoven A.C."/>
            <person name="Haridas S."/>
            <person name="Skiadas P."/>
            <person name="Martin F."/>
            <person name="Groenewald J.Z."/>
            <person name="Crous P.W."/>
            <person name="Seidl M.F."/>
        </authorList>
    </citation>
    <scope>NUCLEOTIDE SEQUENCE [LARGE SCALE GENOMIC DNA]</scope>
    <source>
        <strain evidence="4 5">CPC 17464</strain>
    </source>
</reference>
<proteinExistence type="inferred from homology"/>
<keyword evidence="3" id="KW-0560">Oxidoreductase</keyword>
<dbReference type="GeneID" id="92035831"/>
<comment type="caution">
    <text evidence="4">The sequence shown here is derived from an EMBL/GenBank/DDBJ whole genome shotgun (WGS) entry which is preliminary data.</text>
</comment>
<dbReference type="RefSeq" id="XP_066657049.1">
    <property type="nucleotide sequence ID" value="XM_066802925.1"/>
</dbReference>
<dbReference type="EMBL" id="JBBPEH010000004">
    <property type="protein sequence ID" value="KAK7539778.1"/>
    <property type="molecule type" value="Genomic_DNA"/>
</dbReference>
<evidence type="ECO:0000256" key="3">
    <source>
        <dbReference type="ARBA" id="ARBA00023002"/>
    </source>
</evidence>